<evidence type="ECO:0000313" key="3">
    <source>
        <dbReference type="Proteomes" id="UP000281118"/>
    </source>
</evidence>
<gene>
    <name evidence="2" type="ORF">EJP67_02115</name>
</gene>
<dbReference type="AlphaFoldDB" id="A0A3S1A0U6"/>
<evidence type="ECO:0008006" key="4">
    <source>
        <dbReference type="Google" id="ProtNLM"/>
    </source>
</evidence>
<dbReference type="OrthoDB" id="8856426at2"/>
<proteinExistence type="predicted"/>
<feature type="chain" id="PRO_5018765546" description="Lipoprotein" evidence="1">
    <location>
        <begin position="22"/>
        <end position="71"/>
    </location>
</feature>
<protein>
    <recommendedName>
        <fullName evidence="4">Lipoprotein</fullName>
    </recommendedName>
</protein>
<reference evidence="2 3" key="1">
    <citation type="submission" date="2018-12" db="EMBL/GenBank/DDBJ databases">
        <title>The genome sequences of Variovorax guangxiensis DSM 27352.</title>
        <authorList>
            <person name="Gao J."/>
            <person name="Sun J."/>
        </authorList>
    </citation>
    <scope>NUCLEOTIDE SEQUENCE [LARGE SCALE GENOMIC DNA]</scope>
    <source>
        <strain evidence="2 3">DSM 27352</strain>
    </source>
</reference>
<organism evidence="2 3">
    <name type="scientific">Variovorax guangxiensis</name>
    <dbReference type="NCBI Taxonomy" id="1775474"/>
    <lineage>
        <taxon>Bacteria</taxon>
        <taxon>Pseudomonadati</taxon>
        <taxon>Pseudomonadota</taxon>
        <taxon>Betaproteobacteria</taxon>
        <taxon>Burkholderiales</taxon>
        <taxon>Comamonadaceae</taxon>
        <taxon>Variovorax</taxon>
    </lineage>
</organism>
<name>A0A3S1A0U6_9BURK</name>
<evidence type="ECO:0000313" key="2">
    <source>
        <dbReference type="EMBL" id="RUR65848.1"/>
    </source>
</evidence>
<feature type="signal peptide" evidence="1">
    <location>
        <begin position="1"/>
        <end position="21"/>
    </location>
</feature>
<dbReference type="RefSeq" id="WP_126018915.1">
    <property type="nucleotide sequence ID" value="NZ_RXFT01000001.1"/>
</dbReference>
<dbReference type="EMBL" id="RXFT01000001">
    <property type="protein sequence ID" value="RUR65848.1"/>
    <property type="molecule type" value="Genomic_DNA"/>
</dbReference>
<comment type="caution">
    <text evidence="2">The sequence shown here is derived from an EMBL/GenBank/DDBJ whole genome shotgun (WGS) entry which is preliminary data.</text>
</comment>
<accession>A0A3S1A0U6</accession>
<dbReference type="PROSITE" id="PS51257">
    <property type="entry name" value="PROKAR_LIPOPROTEIN"/>
    <property type="match status" value="1"/>
</dbReference>
<sequence length="71" mass="7722">MRRLLPAFLLLLIVSCATPQAGVQRLNDGVFRAASQQEAEAYCRIDGNPIRFLTQADAPTTPGSGVLFRCD</sequence>
<dbReference type="Proteomes" id="UP000281118">
    <property type="component" value="Unassembled WGS sequence"/>
</dbReference>
<keyword evidence="1" id="KW-0732">Signal</keyword>
<evidence type="ECO:0000256" key="1">
    <source>
        <dbReference type="SAM" id="SignalP"/>
    </source>
</evidence>